<feature type="compositionally biased region" description="Polar residues" evidence="3">
    <location>
        <begin position="48"/>
        <end position="68"/>
    </location>
</feature>
<evidence type="ECO:0000259" key="5">
    <source>
        <dbReference type="Pfam" id="PF12697"/>
    </source>
</evidence>
<evidence type="ECO:0000313" key="7">
    <source>
        <dbReference type="Proteomes" id="UP000078113"/>
    </source>
</evidence>
<dbReference type="InterPro" id="IPR029058">
    <property type="entry name" value="AB_hydrolase_fold"/>
</dbReference>
<dbReference type="EMBL" id="LWDG02000082">
    <property type="protein sequence ID" value="KAE8269698.1"/>
    <property type="molecule type" value="Genomic_DNA"/>
</dbReference>
<evidence type="ECO:0000256" key="4">
    <source>
        <dbReference type="SAM" id="SignalP"/>
    </source>
</evidence>
<dbReference type="GO" id="GO:0052689">
    <property type="term" value="F:carboxylic ester hydrolase activity"/>
    <property type="evidence" value="ECO:0007669"/>
    <property type="project" value="TreeGrafter"/>
</dbReference>
<evidence type="ECO:0000256" key="3">
    <source>
        <dbReference type="SAM" id="MobiDB-lite"/>
    </source>
</evidence>
<dbReference type="PANTHER" id="PTHR46118">
    <property type="entry name" value="PROTEIN ABHD11"/>
    <property type="match status" value="1"/>
</dbReference>
<dbReference type="Gene3D" id="3.40.50.1820">
    <property type="entry name" value="alpha/beta hydrolase"/>
    <property type="match status" value="1"/>
</dbReference>
<keyword evidence="7" id="KW-1185">Reference proteome</keyword>
<accession>A0A8X7T6B4</accession>
<feature type="signal peptide" evidence="4">
    <location>
        <begin position="1"/>
        <end position="18"/>
    </location>
</feature>
<dbReference type="AlphaFoldDB" id="A0A8X7T6B4"/>
<dbReference type="Pfam" id="PF12697">
    <property type="entry name" value="Abhydrolase_6"/>
    <property type="match status" value="1"/>
</dbReference>
<dbReference type="SUPFAM" id="SSF53474">
    <property type="entry name" value="alpha/beta-Hydrolases"/>
    <property type="match status" value="1"/>
</dbReference>
<feature type="chain" id="PRO_5036456304" description="AB hydrolase-1 domain-containing protein" evidence="4">
    <location>
        <begin position="19"/>
        <end position="391"/>
    </location>
</feature>
<name>A0A8X7T6B4_9BASI</name>
<dbReference type="InterPro" id="IPR000073">
    <property type="entry name" value="AB_hydrolase_1"/>
</dbReference>
<evidence type="ECO:0000313" key="6">
    <source>
        <dbReference type="EMBL" id="KAE8269698.1"/>
    </source>
</evidence>
<feature type="domain" description="AB hydrolase-1" evidence="5">
    <location>
        <begin position="125"/>
        <end position="373"/>
    </location>
</feature>
<sequence length="391" mass="43091">MSTRAFLLLALPTRPALASTRLPPSALIYKQHVHHLAPRKPSERVRTDISTSQSTGIASRKSFSTSSRYAVEEPPRTSPKTSTAEQPLFPTRAGPTGKTVDLKYDLHKPSSSSVEEEYEGGTAGVVIAHGLFGSKQNWGSLGKSIAARTGLPVYALDLRNHGASPHVDSLHYQDMAADITHFINHTVRSEIGNKPVLLIGHSMGGKAVQAVALSPELEPGLLSGMISVDMSPKHGSLSKEFLAYVDAMEEIERAQCSTRKEADEILQRYEQDIGVRQFLLTNLTRSPADAPFWTFRIPLDIIRRHISQLGDFPHGPQDSVSSVVRALFVKGSKSAYINHKNIPLARQFFPSMRLVTLEAGHWVQAEKPREFVDLVHRFVKGESVGEVPEHF</sequence>
<comment type="similarity">
    <text evidence="1">Belongs to the AB hydrolase superfamily.</text>
</comment>
<comment type="caution">
    <text evidence="6">The sequence shown here is derived from an EMBL/GenBank/DDBJ whole genome shotgun (WGS) entry which is preliminary data.</text>
</comment>
<proteinExistence type="inferred from homology"/>
<organism evidence="6 7">
    <name type="scientific">Tilletia walkeri</name>
    <dbReference type="NCBI Taxonomy" id="117179"/>
    <lineage>
        <taxon>Eukaryota</taxon>
        <taxon>Fungi</taxon>
        <taxon>Dikarya</taxon>
        <taxon>Basidiomycota</taxon>
        <taxon>Ustilaginomycotina</taxon>
        <taxon>Exobasidiomycetes</taxon>
        <taxon>Tilletiales</taxon>
        <taxon>Tilletiaceae</taxon>
        <taxon>Tilletia</taxon>
    </lineage>
</organism>
<reference evidence="6" key="2">
    <citation type="journal article" date="2019" name="IMA Fungus">
        <title>Genome sequencing and comparison of five Tilletia species to identify candidate genes for the detection of regulated species infecting wheat.</title>
        <authorList>
            <person name="Nguyen H.D.T."/>
            <person name="Sultana T."/>
            <person name="Kesanakurti P."/>
            <person name="Hambleton S."/>
        </authorList>
    </citation>
    <scope>NUCLEOTIDE SEQUENCE</scope>
    <source>
        <strain evidence="6">DAOMC 236422</strain>
    </source>
</reference>
<keyword evidence="2" id="KW-0378">Hydrolase</keyword>
<reference evidence="6" key="1">
    <citation type="submission" date="2016-04" db="EMBL/GenBank/DDBJ databases">
        <authorList>
            <person name="Nguyen H.D."/>
            <person name="Samba Siva P."/>
            <person name="Cullis J."/>
            <person name="Levesque C.A."/>
            <person name="Hambleton S."/>
        </authorList>
    </citation>
    <scope>NUCLEOTIDE SEQUENCE</scope>
    <source>
        <strain evidence="6">DAOMC 236422</strain>
    </source>
</reference>
<keyword evidence="4" id="KW-0732">Signal</keyword>
<protein>
    <recommendedName>
        <fullName evidence="5">AB hydrolase-1 domain-containing protein</fullName>
    </recommendedName>
</protein>
<dbReference type="GO" id="GO:0005739">
    <property type="term" value="C:mitochondrion"/>
    <property type="evidence" value="ECO:0007669"/>
    <property type="project" value="TreeGrafter"/>
</dbReference>
<dbReference type="Proteomes" id="UP000078113">
    <property type="component" value="Unassembled WGS sequence"/>
</dbReference>
<evidence type="ECO:0000256" key="2">
    <source>
        <dbReference type="ARBA" id="ARBA00022801"/>
    </source>
</evidence>
<dbReference type="PANTHER" id="PTHR46118:SF4">
    <property type="entry name" value="PROTEIN ABHD11"/>
    <property type="match status" value="1"/>
</dbReference>
<gene>
    <name evidence="6" type="ORF">A4X09_0g2644</name>
</gene>
<evidence type="ECO:0000256" key="1">
    <source>
        <dbReference type="ARBA" id="ARBA00008645"/>
    </source>
</evidence>
<feature type="region of interest" description="Disordered" evidence="3">
    <location>
        <begin position="34"/>
        <end position="102"/>
    </location>
</feature>